<name>A0A1Z5JVA5_FISSO</name>
<organism evidence="1 2">
    <name type="scientific">Fistulifera solaris</name>
    <name type="common">Oleaginous diatom</name>
    <dbReference type="NCBI Taxonomy" id="1519565"/>
    <lineage>
        <taxon>Eukaryota</taxon>
        <taxon>Sar</taxon>
        <taxon>Stramenopiles</taxon>
        <taxon>Ochrophyta</taxon>
        <taxon>Bacillariophyta</taxon>
        <taxon>Bacillariophyceae</taxon>
        <taxon>Bacillariophycidae</taxon>
        <taxon>Naviculales</taxon>
        <taxon>Naviculaceae</taxon>
        <taxon>Fistulifera</taxon>
    </lineage>
</organism>
<evidence type="ECO:0000313" key="1">
    <source>
        <dbReference type="EMBL" id="GAX17708.1"/>
    </source>
</evidence>
<keyword evidence="2" id="KW-1185">Reference proteome</keyword>
<proteinExistence type="predicted"/>
<dbReference type="EMBL" id="BDSP01000120">
    <property type="protein sequence ID" value="GAX17708.1"/>
    <property type="molecule type" value="Genomic_DNA"/>
</dbReference>
<dbReference type="AlphaFoldDB" id="A0A1Z5JVA5"/>
<gene>
    <name evidence="1" type="ORF">FisN_10Lh404</name>
</gene>
<evidence type="ECO:0000313" key="2">
    <source>
        <dbReference type="Proteomes" id="UP000198406"/>
    </source>
</evidence>
<comment type="caution">
    <text evidence="1">The sequence shown here is derived from an EMBL/GenBank/DDBJ whole genome shotgun (WGS) entry which is preliminary data.</text>
</comment>
<dbReference type="InParanoid" id="A0A1Z5JVA5"/>
<dbReference type="Proteomes" id="UP000198406">
    <property type="component" value="Unassembled WGS sequence"/>
</dbReference>
<reference evidence="1 2" key="1">
    <citation type="journal article" date="2015" name="Plant Cell">
        <title>Oil accumulation by the oleaginous diatom Fistulifera solaris as revealed by the genome and transcriptome.</title>
        <authorList>
            <person name="Tanaka T."/>
            <person name="Maeda Y."/>
            <person name="Veluchamy A."/>
            <person name="Tanaka M."/>
            <person name="Abida H."/>
            <person name="Marechal E."/>
            <person name="Bowler C."/>
            <person name="Muto M."/>
            <person name="Sunaga Y."/>
            <person name="Tanaka M."/>
            <person name="Yoshino T."/>
            <person name="Taniguchi T."/>
            <person name="Fukuda Y."/>
            <person name="Nemoto M."/>
            <person name="Matsumoto M."/>
            <person name="Wong P.S."/>
            <person name="Aburatani S."/>
            <person name="Fujibuchi W."/>
        </authorList>
    </citation>
    <scope>NUCLEOTIDE SEQUENCE [LARGE SCALE GENOMIC DNA]</scope>
    <source>
        <strain evidence="1 2">JPCC DA0580</strain>
    </source>
</reference>
<protein>
    <submittedName>
        <fullName evidence="1">Uncharacterized protein</fullName>
    </submittedName>
</protein>
<accession>A0A1Z5JVA5</accession>
<sequence>MKVQQVNEDDILQLIPTNELSPRQQELRLEYLNESEPIYRFVREPISLNDVDWGKNRTGPNWWQHNRPFAIWRDNETLINLWYHHYGDEAEERSVNISLSNIALGFTVYGKTDEAIAETLTFLWSLKHQGEEASLQVNCFSMLEGDALSNFDFGAIRDDQLIRILESNPTRQLELEIGSWTPEQAKILATRSFPLKLKIVSARGGSWGTSVKVDGTVLVDELEKRNSLFGSLVISGAPGEATIFSRVNLIQLMNLEGILDKIEFFNIDPDCALVPFATKANSLQYTVEGCLIRPEDIHSVDIETKNLDLSLFVKEKDDRDGLLISFFNRAAQLGHFESLGISLTHFMAGDDTDTITRALVGAINSNSGLKHLKLGGFEFLFINQDGDLKKIFHTISQHDGLRTIDLQVYPPIIYAESEEEYERESKPYYSALERLLILNRNLVFYNHLGRRISNVAVIDNLYFYNEMVNLWKESGKFRSLLIIAALTQRAIANFQYTGRLLSNHTDMLCELVAGLIAEEIGDSAGSPLFENLFSFPTDRFVSSLKRKREC</sequence>